<keyword evidence="2" id="KW-1185">Reference proteome</keyword>
<protein>
    <submittedName>
        <fullName evidence="1">Uncharacterized protein</fullName>
    </submittedName>
</protein>
<evidence type="ECO:0000313" key="2">
    <source>
        <dbReference type="Proteomes" id="UP000825935"/>
    </source>
</evidence>
<proteinExistence type="predicted"/>
<dbReference type="Proteomes" id="UP000825935">
    <property type="component" value="Chromosome 13"/>
</dbReference>
<dbReference type="EMBL" id="CM035418">
    <property type="protein sequence ID" value="KAH7421066.1"/>
    <property type="molecule type" value="Genomic_DNA"/>
</dbReference>
<organism evidence="1 2">
    <name type="scientific">Ceratopteris richardii</name>
    <name type="common">Triangle waterfern</name>
    <dbReference type="NCBI Taxonomy" id="49495"/>
    <lineage>
        <taxon>Eukaryota</taxon>
        <taxon>Viridiplantae</taxon>
        <taxon>Streptophyta</taxon>
        <taxon>Embryophyta</taxon>
        <taxon>Tracheophyta</taxon>
        <taxon>Polypodiopsida</taxon>
        <taxon>Polypodiidae</taxon>
        <taxon>Polypodiales</taxon>
        <taxon>Pteridineae</taxon>
        <taxon>Pteridaceae</taxon>
        <taxon>Parkerioideae</taxon>
        <taxon>Ceratopteris</taxon>
    </lineage>
</organism>
<gene>
    <name evidence="1" type="ORF">KP509_13G038900</name>
</gene>
<reference evidence="1" key="1">
    <citation type="submission" date="2021-08" db="EMBL/GenBank/DDBJ databases">
        <title>WGS assembly of Ceratopteris richardii.</title>
        <authorList>
            <person name="Marchant D.B."/>
            <person name="Chen G."/>
            <person name="Jenkins J."/>
            <person name="Shu S."/>
            <person name="Leebens-Mack J."/>
            <person name="Grimwood J."/>
            <person name="Schmutz J."/>
            <person name="Soltis P."/>
            <person name="Soltis D."/>
            <person name="Chen Z.-H."/>
        </authorList>
    </citation>
    <scope>NUCLEOTIDE SEQUENCE</scope>
    <source>
        <strain evidence="1">Whitten #5841</strain>
        <tissue evidence="1">Leaf</tissue>
    </source>
</reference>
<comment type="caution">
    <text evidence="1">The sequence shown here is derived from an EMBL/GenBank/DDBJ whole genome shotgun (WGS) entry which is preliminary data.</text>
</comment>
<name>A0A8T2TH19_CERRI</name>
<accession>A0A8T2TH19</accession>
<sequence>MCFSATNATLDVGHSGNMHHSQRRVEQGMRTREFQGSSPSNNTVGGRTWFTHNDFSDEDLEYSRSRPNRVLPYINTIKLKWKLSFDSEIPDPGFVDVGHRPVVVKERSIFVGCIPDGIENICELLQTLMEGFLERFDFAPFESE</sequence>
<dbReference type="AlphaFoldDB" id="A0A8T2TH19"/>
<evidence type="ECO:0000313" key="1">
    <source>
        <dbReference type="EMBL" id="KAH7421066.1"/>
    </source>
</evidence>